<keyword evidence="3" id="KW-1185">Reference proteome</keyword>
<sequence>MSDLYLWCVLILTAGTTYFIRVFPFLLFNAKRPAPKMLLYLGRVLSVGVVGMLIVYSLKDTPFSSPPYGLNEMLAVACLVILHLSLRVFVLSVVGSTALYMWLVQSAPIASLFANH</sequence>
<dbReference type="PIRSF" id="PIRSF003203">
    <property type="entry name" value="AzlD"/>
    <property type="match status" value="1"/>
</dbReference>
<dbReference type="Proteomes" id="UP000007934">
    <property type="component" value="Chromosome"/>
</dbReference>
<keyword evidence="1" id="KW-1133">Transmembrane helix</keyword>
<evidence type="ECO:0000256" key="1">
    <source>
        <dbReference type="SAM" id="Phobius"/>
    </source>
</evidence>
<organism evidence="2 3">
    <name type="scientific">Helicobacter felis (strain ATCC 49179 / CCUG 28539 / NCTC 12436 / CS1)</name>
    <dbReference type="NCBI Taxonomy" id="936155"/>
    <lineage>
        <taxon>Bacteria</taxon>
        <taxon>Pseudomonadati</taxon>
        <taxon>Campylobacterota</taxon>
        <taxon>Epsilonproteobacteria</taxon>
        <taxon>Campylobacterales</taxon>
        <taxon>Helicobacteraceae</taxon>
        <taxon>Helicobacter</taxon>
    </lineage>
</organism>
<evidence type="ECO:0000313" key="2">
    <source>
        <dbReference type="EMBL" id="CBY83499.1"/>
    </source>
</evidence>
<feature type="transmembrane region" description="Helical" evidence="1">
    <location>
        <begin position="40"/>
        <end position="58"/>
    </location>
</feature>
<dbReference type="OrthoDB" id="5324916at2"/>
<accession>E7AAC6</accession>
<feature type="transmembrane region" description="Helical" evidence="1">
    <location>
        <begin position="6"/>
        <end position="28"/>
    </location>
</feature>
<dbReference type="eggNOG" id="COG1687">
    <property type="taxonomic scope" value="Bacteria"/>
</dbReference>
<evidence type="ECO:0000313" key="3">
    <source>
        <dbReference type="Proteomes" id="UP000007934"/>
    </source>
</evidence>
<dbReference type="InterPro" id="IPR008407">
    <property type="entry name" value="Brnchd-chn_aa_trnsp_AzlD"/>
</dbReference>
<reference evidence="2 3" key="1">
    <citation type="journal article" date="2011" name="Genome Biol. Evol.">
        <title>Comparative whole genome sequence analysis of the carcinogenic bacterial model pathogen Helicobacter felis.</title>
        <authorList>
            <person name="Arnold I.C."/>
            <person name="Zigova Z."/>
            <person name="Holden M."/>
            <person name="Lawley T.D."/>
            <person name="Rad R."/>
            <person name="Dougan G."/>
            <person name="Falkow S."/>
            <person name="Bentley S.D."/>
            <person name="Muller A."/>
        </authorList>
    </citation>
    <scope>NUCLEOTIDE SEQUENCE [LARGE SCALE GENOMIC DNA]</scope>
    <source>
        <strain evidence="3">ATCC 49179 / CCUG 28539 / NCTC 12436 / CS1</strain>
    </source>
</reference>
<proteinExistence type="predicted"/>
<dbReference type="HOGENOM" id="CLU_144816_1_0_7"/>
<feature type="transmembrane region" description="Helical" evidence="1">
    <location>
        <begin position="73"/>
        <end position="103"/>
    </location>
</feature>
<dbReference type="Pfam" id="PF05437">
    <property type="entry name" value="AzlD"/>
    <property type="match status" value="1"/>
</dbReference>
<dbReference type="STRING" id="936155.HFELIS_14150"/>
<gene>
    <name evidence="2" type="ordered locus">Hfelis_14150</name>
</gene>
<name>E7AAC6_HELFC</name>
<dbReference type="EMBL" id="FQ670179">
    <property type="protein sequence ID" value="CBY83499.1"/>
    <property type="molecule type" value="Genomic_DNA"/>
</dbReference>
<dbReference type="GeneID" id="36133845"/>
<protein>
    <submittedName>
        <fullName evidence="2">Branched-chain amino acid transport protein</fullName>
    </submittedName>
</protein>
<keyword evidence="1" id="KW-0812">Transmembrane</keyword>
<dbReference type="RefSeq" id="WP_013469862.1">
    <property type="nucleotide sequence ID" value="NC_014810.2"/>
</dbReference>
<dbReference type="KEGG" id="hfe:HFELIS_14150"/>
<keyword evidence="1" id="KW-0472">Membrane</keyword>
<dbReference type="AlphaFoldDB" id="E7AAC6"/>